<feature type="non-terminal residue" evidence="1">
    <location>
        <position position="1"/>
    </location>
</feature>
<evidence type="ECO:0000313" key="1">
    <source>
        <dbReference type="EMBL" id="KKK47034.1"/>
    </source>
</evidence>
<protein>
    <submittedName>
        <fullName evidence="1">Uncharacterized protein</fullName>
    </submittedName>
</protein>
<proteinExistence type="predicted"/>
<organism evidence="1">
    <name type="scientific">marine sediment metagenome</name>
    <dbReference type="NCBI Taxonomy" id="412755"/>
    <lineage>
        <taxon>unclassified sequences</taxon>
        <taxon>metagenomes</taxon>
        <taxon>ecological metagenomes</taxon>
    </lineage>
</organism>
<gene>
    <name evidence="1" type="ORF">LCGC14_3159250</name>
</gene>
<comment type="caution">
    <text evidence="1">The sequence shown here is derived from an EMBL/GenBank/DDBJ whole genome shotgun (WGS) entry which is preliminary data.</text>
</comment>
<reference evidence="1" key="1">
    <citation type="journal article" date="2015" name="Nature">
        <title>Complex archaea that bridge the gap between prokaryotes and eukaryotes.</title>
        <authorList>
            <person name="Spang A."/>
            <person name="Saw J.H."/>
            <person name="Jorgensen S.L."/>
            <person name="Zaremba-Niedzwiedzka K."/>
            <person name="Martijn J."/>
            <person name="Lind A.E."/>
            <person name="van Eijk R."/>
            <person name="Schleper C."/>
            <person name="Guy L."/>
            <person name="Ettema T.J."/>
        </authorList>
    </citation>
    <scope>NUCLEOTIDE SEQUENCE</scope>
</reference>
<accession>A0A0F8XYI4</accession>
<sequence length="52" mass="6300">DNYKSVQVNLLKDKHKNLIEWLNSICEDEERSLNSVIIHIIKKEYNRCQKEK</sequence>
<dbReference type="AlphaFoldDB" id="A0A0F8XYI4"/>
<name>A0A0F8XYI4_9ZZZZ</name>
<dbReference type="EMBL" id="LAZR01069783">
    <property type="protein sequence ID" value="KKK47034.1"/>
    <property type="molecule type" value="Genomic_DNA"/>
</dbReference>